<dbReference type="Gene3D" id="1.50.10.10">
    <property type="match status" value="1"/>
</dbReference>
<dbReference type="OrthoDB" id="9807186at2"/>
<dbReference type="Pfam" id="PF07470">
    <property type="entry name" value="Glyco_hydro_88"/>
    <property type="match status" value="1"/>
</dbReference>
<dbReference type="AlphaFoldDB" id="A0A1M7QT99"/>
<sequence length="353" mass="40438">MNTLTISENLYNHYESTAEIKHYYGLLANYALVLTAEANQNKELLTRCKNIMRKFPNQIEHPNYNFPSYKIGGIPKAYMFMKGYLPEAESEIRDYADEMMTAVRDDKGIVTTLFDQEKKLIWIDAAMATTPFLLFAGLGLKEEKYIDEAVNQAFLMYEEFFDEKIGLLHQCKNFVGEGLYSQDHWSRGNGWGYFALTELVKHLPKQSPHRKKAEKYFIQLSNALLPHQSKRGLWRQEIPLEYSYEESSGTGLILYGLGTGLRLGLLEFEAYNNAFHKGIRGLNDICINEDFSTEQSCPGCLCPGEEEEKGTVKAYVTLKLPYKDEPHSFGPFMLALAEAYQNGIIDLNRLYKG</sequence>
<dbReference type="STRING" id="1027249.SAMN05216179_3556"/>
<dbReference type="InterPro" id="IPR008928">
    <property type="entry name" value="6-hairpin_glycosidase_sf"/>
</dbReference>
<accession>A0A1M7QT99</accession>
<name>A0A1M7QT99_9BACI</name>
<dbReference type="PANTHER" id="PTHR33886:SF8">
    <property type="entry name" value="UNSATURATED RHAMNOGALACTURONAN HYDROLASE (EUROFUNG)"/>
    <property type="match status" value="1"/>
</dbReference>
<proteinExistence type="predicted"/>
<protein>
    <submittedName>
        <fullName evidence="2">Unsaturated rhamnogalacturonyl hydrolase</fullName>
    </submittedName>
</protein>
<dbReference type="RefSeq" id="WP_073203158.1">
    <property type="nucleotide sequence ID" value="NZ_FRCZ01000009.1"/>
</dbReference>
<keyword evidence="3" id="KW-1185">Reference proteome</keyword>
<dbReference type="Proteomes" id="UP000184184">
    <property type="component" value="Unassembled WGS sequence"/>
</dbReference>
<gene>
    <name evidence="2" type="ORF">SAMN05216179_3556</name>
</gene>
<reference evidence="2 3" key="1">
    <citation type="submission" date="2016-11" db="EMBL/GenBank/DDBJ databases">
        <authorList>
            <person name="Jaros S."/>
            <person name="Januszkiewicz K."/>
            <person name="Wedrychowicz H."/>
        </authorList>
    </citation>
    <scope>NUCLEOTIDE SEQUENCE [LARGE SCALE GENOMIC DNA]</scope>
    <source>
        <strain evidence="2 3">CGMCC 1.10681</strain>
    </source>
</reference>
<dbReference type="GO" id="GO:0016787">
    <property type="term" value="F:hydrolase activity"/>
    <property type="evidence" value="ECO:0007669"/>
    <property type="project" value="UniProtKB-KW"/>
</dbReference>
<dbReference type="SUPFAM" id="SSF48208">
    <property type="entry name" value="Six-hairpin glycosidases"/>
    <property type="match status" value="1"/>
</dbReference>
<dbReference type="InterPro" id="IPR012341">
    <property type="entry name" value="6hp_glycosidase-like_sf"/>
</dbReference>
<dbReference type="EMBL" id="FRCZ01000009">
    <property type="protein sequence ID" value="SHN34893.1"/>
    <property type="molecule type" value="Genomic_DNA"/>
</dbReference>
<dbReference type="PANTHER" id="PTHR33886">
    <property type="entry name" value="UNSATURATED RHAMNOGALACTURONAN HYDROLASE (EUROFUNG)"/>
    <property type="match status" value="1"/>
</dbReference>
<dbReference type="InterPro" id="IPR010905">
    <property type="entry name" value="Glyco_hydro_88"/>
</dbReference>
<evidence type="ECO:0000313" key="2">
    <source>
        <dbReference type="EMBL" id="SHN34893.1"/>
    </source>
</evidence>
<keyword evidence="1 2" id="KW-0378">Hydrolase</keyword>
<dbReference type="GO" id="GO:0005975">
    <property type="term" value="P:carbohydrate metabolic process"/>
    <property type="evidence" value="ECO:0007669"/>
    <property type="project" value="InterPro"/>
</dbReference>
<evidence type="ECO:0000256" key="1">
    <source>
        <dbReference type="ARBA" id="ARBA00022801"/>
    </source>
</evidence>
<evidence type="ECO:0000313" key="3">
    <source>
        <dbReference type="Proteomes" id="UP000184184"/>
    </source>
</evidence>
<organism evidence="2 3">
    <name type="scientific">Gracilibacillus kekensis</name>
    <dbReference type="NCBI Taxonomy" id="1027249"/>
    <lineage>
        <taxon>Bacteria</taxon>
        <taxon>Bacillati</taxon>
        <taxon>Bacillota</taxon>
        <taxon>Bacilli</taxon>
        <taxon>Bacillales</taxon>
        <taxon>Bacillaceae</taxon>
        <taxon>Gracilibacillus</taxon>
    </lineage>
</organism>
<dbReference type="InterPro" id="IPR052043">
    <property type="entry name" value="PolySaccharide_Degr_Enz"/>
</dbReference>